<dbReference type="OrthoDB" id="8565731at2"/>
<dbReference type="RefSeq" id="WP_144327475.1">
    <property type="nucleotide sequence ID" value="NZ_VJON01000004.1"/>
</dbReference>
<evidence type="ECO:0000256" key="1">
    <source>
        <dbReference type="SAM" id="MobiDB-lite"/>
    </source>
</evidence>
<feature type="transmembrane region" description="Helical" evidence="2">
    <location>
        <begin position="30"/>
        <end position="50"/>
    </location>
</feature>
<feature type="compositionally biased region" description="Basic and acidic residues" evidence="1">
    <location>
        <begin position="86"/>
        <end position="97"/>
    </location>
</feature>
<evidence type="ECO:0000256" key="2">
    <source>
        <dbReference type="SAM" id="Phobius"/>
    </source>
</evidence>
<dbReference type="EMBL" id="VJON01000004">
    <property type="protein sequence ID" value="TSE35868.1"/>
    <property type="molecule type" value="Genomic_DNA"/>
</dbReference>
<gene>
    <name evidence="3" type="ORF">Tchar_00448</name>
</gene>
<protein>
    <recommendedName>
        <fullName evidence="5">Transmembrane protein</fullName>
    </recommendedName>
</protein>
<feature type="region of interest" description="Disordered" evidence="1">
    <location>
        <begin position="58"/>
        <end position="97"/>
    </location>
</feature>
<keyword evidence="2" id="KW-1133">Transmembrane helix</keyword>
<accession>A0A554XJ95</accession>
<keyword evidence="4" id="KW-1185">Reference proteome</keyword>
<dbReference type="AlphaFoldDB" id="A0A554XJ95"/>
<reference evidence="3 4" key="1">
    <citation type="submission" date="2019-07" db="EMBL/GenBank/DDBJ databases">
        <title>Tepidimonas charontis SPSP-6 draft genome.</title>
        <authorList>
            <person name="Da Costa M.S."/>
            <person name="Froufe H.J.C."/>
            <person name="Egas C."/>
            <person name="Albuquerque L."/>
        </authorList>
    </citation>
    <scope>NUCLEOTIDE SEQUENCE [LARGE SCALE GENOMIC DNA]</scope>
    <source>
        <strain evidence="3 4">SPSP-6</strain>
    </source>
</reference>
<name>A0A554XJ95_9BURK</name>
<proteinExistence type="predicted"/>
<keyword evidence="2" id="KW-0472">Membrane</keyword>
<evidence type="ECO:0000313" key="4">
    <source>
        <dbReference type="Proteomes" id="UP000318294"/>
    </source>
</evidence>
<sequence>MYLVLIAWGYVVLMMAVAEAMSPAGSILGAIGTALAYGVLPMALVAYIAGSPLRRRARQRAERPMTAGAAASTPPDDGGHTPAAAEDDRVAPVREKP</sequence>
<comment type="caution">
    <text evidence="3">The sequence shown here is derived from an EMBL/GenBank/DDBJ whole genome shotgun (WGS) entry which is preliminary data.</text>
</comment>
<evidence type="ECO:0000313" key="3">
    <source>
        <dbReference type="EMBL" id="TSE35868.1"/>
    </source>
</evidence>
<dbReference type="Proteomes" id="UP000318294">
    <property type="component" value="Unassembled WGS sequence"/>
</dbReference>
<evidence type="ECO:0008006" key="5">
    <source>
        <dbReference type="Google" id="ProtNLM"/>
    </source>
</evidence>
<keyword evidence="2" id="KW-0812">Transmembrane</keyword>
<organism evidence="3 4">
    <name type="scientific">Tepidimonas charontis</name>
    <dbReference type="NCBI Taxonomy" id="2267262"/>
    <lineage>
        <taxon>Bacteria</taxon>
        <taxon>Pseudomonadati</taxon>
        <taxon>Pseudomonadota</taxon>
        <taxon>Betaproteobacteria</taxon>
        <taxon>Burkholderiales</taxon>
        <taxon>Tepidimonas</taxon>
    </lineage>
</organism>